<keyword evidence="4" id="KW-0863">Zinc-finger</keyword>
<feature type="domain" description="RING-type" evidence="7">
    <location>
        <begin position="652"/>
        <end position="701"/>
    </location>
</feature>
<evidence type="ECO:0000256" key="4">
    <source>
        <dbReference type="PROSITE-ProRule" id="PRU00175"/>
    </source>
</evidence>
<dbReference type="InterPro" id="IPR027417">
    <property type="entry name" value="P-loop_NTPase"/>
</dbReference>
<dbReference type="GO" id="GO:0005524">
    <property type="term" value="F:ATP binding"/>
    <property type="evidence" value="ECO:0007669"/>
    <property type="project" value="UniProtKB-KW"/>
</dbReference>
<dbReference type="PROSITE" id="PS51194">
    <property type="entry name" value="HELICASE_CTER"/>
    <property type="match status" value="1"/>
</dbReference>
<dbReference type="InterPro" id="IPR050628">
    <property type="entry name" value="SNF2_RAD54_helicase_TF"/>
</dbReference>
<feature type="region of interest" description="Disordered" evidence="5">
    <location>
        <begin position="1"/>
        <end position="53"/>
    </location>
</feature>
<evidence type="ECO:0000256" key="1">
    <source>
        <dbReference type="ARBA" id="ARBA00022741"/>
    </source>
</evidence>
<protein>
    <submittedName>
        <fullName evidence="10">SNF2 family N-terminal domain-containing protein</fullName>
    </submittedName>
</protein>
<dbReference type="SMART" id="SM00487">
    <property type="entry name" value="DEXDc"/>
    <property type="match status" value="1"/>
</dbReference>
<evidence type="ECO:0000259" key="7">
    <source>
        <dbReference type="PROSITE" id="PS50089"/>
    </source>
</evidence>
<feature type="domain" description="Helicase C-terminal" evidence="9">
    <location>
        <begin position="737"/>
        <end position="902"/>
    </location>
</feature>
<dbReference type="InterPro" id="IPR001202">
    <property type="entry name" value="WW_dom"/>
</dbReference>
<evidence type="ECO:0000256" key="2">
    <source>
        <dbReference type="ARBA" id="ARBA00022801"/>
    </source>
</evidence>
<dbReference type="GO" id="GO:0005634">
    <property type="term" value="C:nucleus"/>
    <property type="evidence" value="ECO:0007669"/>
    <property type="project" value="TreeGrafter"/>
</dbReference>
<dbReference type="InterPro" id="IPR001650">
    <property type="entry name" value="Helicase_C-like"/>
</dbReference>
<dbReference type="SMART" id="SM00490">
    <property type="entry name" value="HELICc"/>
    <property type="match status" value="1"/>
</dbReference>
<feature type="domain" description="Helicase ATP-binding" evidence="8">
    <location>
        <begin position="340"/>
        <end position="505"/>
    </location>
</feature>
<keyword evidence="11" id="KW-1185">Reference proteome</keyword>
<evidence type="ECO:0000313" key="10">
    <source>
        <dbReference type="EMBL" id="KAK0617623.1"/>
    </source>
</evidence>
<dbReference type="CDD" id="cd00201">
    <property type="entry name" value="WW"/>
    <property type="match status" value="1"/>
</dbReference>
<dbReference type="InterPro" id="IPR001841">
    <property type="entry name" value="Znf_RING"/>
</dbReference>
<keyword evidence="4" id="KW-0862">Zinc</keyword>
<dbReference type="InterPro" id="IPR049730">
    <property type="entry name" value="SNF2/RAD54-like_C"/>
</dbReference>
<dbReference type="PROSITE" id="PS50089">
    <property type="entry name" value="ZF_RING_2"/>
    <property type="match status" value="1"/>
</dbReference>
<dbReference type="GO" id="GO:0008094">
    <property type="term" value="F:ATP-dependent activity, acting on DNA"/>
    <property type="evidence" value="ECO:0007669"/>
    <property type="project" value="TreeGrafter"/>
</dbReference>
<feature type="compositionally biased region" description="Polar residues" evidence="5">
    <location>
        <begin position="38"/>
        <end position="47"/>
    </location>
</feature>
<evidence type="ECO:0000259" key="6">
    <source>
        <dbReference type="PROSITE" id="PS50020"/>
    </source>
</evidence>
<dbReference type="Gene3D" id="3.40.50.300">
    <property type="entry name" value="P-loop containing nucleotide triphosphate hydrolases"/>
    <property type="match status" value="1"/>
</dbReference>
<keyword evidence="4" id="KW-0479">Metal-binding</keyword>
<dbReference type="PANTHER" id="PTHR45626">
    <property type="entry name" value="TRANSCRIPTION TERMINATION FACTOR 2-RELATED"/>
    <property type="match status" value="1"/>
</dbReference>
<reference evidence="10" key="1">
    <citation type="submission" date="2023-06" db="EMBL/GenBank/DDBJ databases">
        <title>Genome-scale phylogeny and comparative genomics of the fungal order Sordariales.</title>
        <authorList>
            <consortium name="Lawrence Berkeley National Laboratory"/>
            <person name="Hensen N."/>
            <person name="Bonometti L."/>
            <person name="Westerberg I."/>
            <person name="Brannstrom I.O."/>
            <person name="Guillou S."/>
            <person name="Cros-Aarteil S."/>
            <person name="Calhoun S."/>
            <person name="Haridas S."/>
            <person name="Kuo A."/>
            <person name="Mondo S."/>
            <person name="Pangilinan J."/>
            <person name="Riley R."/>
            <person name="Labutti K."/>
            <person name="Andreopoulos B."/>
            <person name="Lipzen A."/>
            <person name="Chen C."/>
            <person name="Yanf M."/>
            <person name="Daum C."/>
            <person name="Ng V."/>
            <person name="Clum A."/>
            <person name="Steindorff A."/>
            <person name="Ohm R."/>
            <person name="Martin F."/>
            <person name="Silar P."/>
            <person name="Natvig D."/>
            <person name="Lalanne C."/>
            <person name="Gautier V."/>
            <person name="Ament-Velasquez S.L."/>
            <person name="Kruys A."/>
            <person name="Hutchinson M.I."/>
            <person name="Powell A.J."/>
            <person name="Barry K."/>
            <person name="Miller A.N."/>
            <person name="Grigoriev I.V."/>
            <person name="Debuchy R."/>
            <person name="Gladieux P."/>
            <person name="Thoren M.H."/>
            <person name="Johannesson H."/>
        </authorList>
    </citation>
    <scope>NUCLEOTIDE SEQUENCE</scope>
    <source>
        <strain evidence="10">CBS 606.72</strain>
    </source>
</reference>
<dbReference type="InterPro" id="IPR000330">
    <property type="entry name" value="SNF2_N"/>
</dbReference>
<name>A0AA39WLI7_9PEZI</name>
<accession>A0AA39WLI7</accession>
<keyword evidence="2" id="KW-0378">Hydrolase</keyword>
<evidence type="ECO:0000256" key="3">
    <source>
        <dbReference type="ARBA" id="ARBA00022840"/>
    </source>
</evidence>
<gene>
    <name evidence="10" type="ORF">B0T14DRAFT_273610</name>
</gene>
<dbReference type="Gene3D" id="3.40.50.10810">
    <property type="entry name" value="Tandem AAA-ATPase domain"/>
    <property type="match status" value="1"/>
</dbReference>
<dbReference type="PANTHER" id="PTHR45626:SF52">
    <property type="entry name" value="SINGLE-STRANDED DNA-DEPENDENT ATPASE (EUROFUNG)"/>
    <property type="match status" value="1"/>
</dbReference>
<keyword evidence="3" id="KW-0067">ATP-binding</keyword>
<dbReference type="Proteomes" id="UP001175000">
    <property type="component" value="Unassembled WGS sequence"/>
</dbReference>
<evidence type="ECO:0000256" key="5">
    <source>
        <dbReference type="SAM" id="MobiDB-lite"/>
    </source>
</evidence>
<evidence type="ECO:0000313" key="11">
    <source>
        <dbReference type="Proteomes" id="UP001175000"/>
    </source>
</evidence>
<dbReference type="PROSITE" id="PS51192">
    <property type="entry name" value="HELICASE_ATP_BIND_1"/>
    <property type="match status" value="1"/>
</dbReference>
<dbReference type="GO" id="GO:0006281">
    <property type="term" value="P:DNA repair"/>
    <property type="evidence" value="ECO:0007669"/>
    <property type="project" value="TreeGrafter"/>
</dbReference>
<dbReference type="EMBL" id="JAULSU010000005">
    <property type="protein sequence ID" value="KAK0617623.1"/>
    <property type="molecule type" value="Genomic_DNA"/>
</dbReference>
<feature type="region of interest" description="Disordered" evidence="5">
    <location>
        <begin position="702"/>
        <end position="729"/>
    </location>
</feature>
<feature type="compositionally biased region" description="Basic and acidic residues" evidence="5">
    <location>
        <begin position="20"/>
        <end position="31"/>
    </location>
</feature>
<organism evidence="10 11">
    <name type="scientific">Immersiella caudata</name>
    <dbReference type="NCBI Taxonomy" id="314043"/>
    <lineage>
        <taxon>Eukaryota</taxon>
        <taxon>Fungi</taxon>
        <taxon>Dikarya</taxon>
        <taxon>Ascomycota</taxon>
        <taxon>Pezizomycotina</taxon>
        <taxon>Sordariomycetes</taxon>
        <taxon>Sordariomycetidae</taxon>
        <taxon>Sordariales</taxon>
        <taxon>Lasiosphaeriaceae</taxon>
        <taxon>Immersiella</taxon>
    </lineage>
</organism>
<dbReference type="PROSITE" id="PS50020">
    <property type="entry name" value="WW_DOMAIN_2"/>
    <property type="match status" value="1"/>
</dbReference>
<proteinExistence type="predicted"/>
<dbReference type="CDD" id="cd18793">
    <property type="entry name" value="SF2_C_SNF"/>
    <property type="match status" value="1"/>
</dbReference>
<dbReference type="AlphaFoldDB" id="A0AA39WLI7"/>
<keyword evidence="1" id="KW-0547">Nucleotide-binding</keyword>
<comment type="caution">
    <text evidence="10">The sequence shown here is derived from an EMBL/GenBank/DDBJ whole genome shotgun (WGS) entry which is preliminary data.</text>
</comment>
<feature type="compositionally biased region" description="Low complexity" evidence="5">
    <location>
        <begin position="702"/>
        <end position="719"/>
    </location>
</feature>
<dbReference type="CDD" id="cd18008">
    <property type="entry name" value="DEXDc_SHPRH-like"/>
    <property type="match status" value="1"/>
</dbReference>
<feature type="compositionally biased region" description="Low complexity" evidence="5">
    <location>
        <begin position="1"/>
        <end position="14"/>
    </location>
</feature>
<dbReference type="Pfam" id="PF00271">
    <property type="entry name" value="Helicase_C"/>
    <property type="match status" value="1"/>
</dbReference>
<evidence type="ECO:0000259" key="9">
    <source>
        <dbReference type="PROSITE" id="PS51194"/>
    </source>
</evidence>
<dbReference type="Pfam" id="PF00176">
    <property type="entry name" value="SNF2-rel_dom"/>
    <property type="match status" value="1"/>
</dbReference>
<dbReference type="InterPro" id="IPR038718">
    <property type="entry name" value="SNF2-like_sf"/>
</dbReference>
<dbReference type="GO" id="GO:0016787">
    <property type="term" value="F:hydrolase activity"/>
    <property type="evidence" value="ECO:0007669"/>
    <property type="project" value="UniProtKB-KW"/>
</dbReference>
<feature type="domain" description="WW" evidence="6">
    <location>
        <begin position="305"/>
        <end position="338"/>
    </location>
</feature>
<sequence>MADASDSPSSGYSSSKRRAPKESAEQQETPRKRIRPTEGQQASNRSSLPPPAAFPEGVIEVIDLTASDDEDVVMESSFEGSPAASLPYDTCFGLLKIPATILESKAEALHFPVKTEFSGKALKLSDPETGIQIGSGYLSMSIVLFQLKERARVSFTAAVSVAESGRSWQYVRATLRLVVFGFMAEKSTVAKVLSDGDLYLQHPSLSECGSRVPYFNPHYLVRPGGSMPRLENLAITDPTRPTSGPRGALTEIEKNMMLQIFESAHDPDAVFGVRPSSRLQTVLKDHQISALAMMIERECGTFDDAKFPSLWEARKTPAGATYYQHVITNERQEDHPPLIRGGVLADEMGLGKSLSAIALILWHIDFLESINSGTSRPRPTLIVAPKSTLPEWDQQFQKHVRPGNIRIQIHHGANRQKNSEKWRDIDVVLTTYDTLRSESCGSGPLSQMEWARIILDEAHTIRNPESRTFAAAEELRASCRWCLTGTPIQNKLEDFAALVSFIRVPRLESVTEFQRWISDPFQKKKKCAFDRLRALVKATCLRRTKRFTASGLSLPKKEENTVVLDLEPYNRELYNFFKRQAVAAVQIVPHGNQPGNVPTGVTAGMILPLINNLRRICDHGEDLLNGAALEAWRNRDVDLTDWQLIAAGFQQCDGCAAGLDDSDESAVPVELPCGHRYCTTCCCAAELNESRLSSAACSKCSSTSPLPTSRSVESSSSTTNNVHGASTAEHGCKSSVKVDALLRNLDRERSADTDNVGDGLKSVVFSCWTKMLDLIEKALQKENIGFQRIDGQTTLKGRADALEAFRSDPNCHVMLATIGSVGEGVNLVAASFVHIMEPHWNPMAEAQAVDRVHRIGQHREVLITRYLIKDSIEFYVRGVQQDKIRLIQQSLSSTEVSQKDIDRDRFRKLVQSLS</sequence>
<dbReference type="GO" id="GO:0008270">
    <property type="term" value="F:zinc ion binding"/>
    <property type="evidence" value="ECO:0007669"/>
    <property type="project" value="UniProtKB-KW"/>
</dbReference>
<evidence type="ECO:0000259" key="8">
    <source>
        <dbReference type="PROSITE" id="PS51192"/>
    </source>
</evidence>
<dbReference type="InterPro" id="IPR014001">
    <property type="entry name" value="Helicase_ATP-bd"/>
</dbReference>
<dbReference type="SUPFAM" id="SSF52540">
    <property type="entry name" value="P-loop containing nucleoside triphosphate hydrolases"/>
    <property type="match status" value="2"/>
</dbReference>